<dbReference type="CDD" id="cd10040">
    <property type="entry name" value="Reelin_repeat_4_subrepeat_1"/>
    <property type="match status" value="1"/>
</dbReference>
<dbReference type="PANTHER" id="PTHR11841:SF1">
    <property type="entry name" value="REELIN"/>
    <property type="match status" value="1"/>
</dbReference>
<feature type="chain" id="PRO_5032621442" description="Reelin" evidence="28">
    <location>
        <begin position="26"/>
        <end position="4202"/>
    </location>
</feature>
<dbReference type="InterPro" id="IPR002861">
    <property type="entry name" value="Reeler_dom"/>
</dbReference>
<dbReference type="CDD" id="cd00054">
    <property type="entry name" value="EGF_CA"/>
    <property type="match status" value="1"/>
</dbReference>
<evidence type="ECO:0000256" key="11">
    <source>
        <dbReference type="ARBA" id="ARBA00022737"/>
    </source>
</evidence>
<dbReference type="Proteomes" id="UP000664991">
    <property type="component" value="Unassembled WGS sequence"/>
</dbReference>
<keyword evidence="4" id="KW-0964">Secreted</keyword>
<dbReference type="GO" id="GO:0007155">
    <property type="term" value="P:cell adhesion"/>
    <property type="evidence" value="ECO:0007669"/>
    <property type="project" value="UniProtKB-KW"/>
</dbReference>
<dbReference type="CDD" id="cd10041">
    <property type="entry name" value="Reelin_repeat_5_subrepeat_1"/>
    <property type="match status" value="1"/>
</dbReference>
<dbReference type="InterPro" id="IPR042307">
    <property type="entry name" value="Reeler_sf"/>
</dbReference>
<evidence type="ECO:0000256" key="21">
    <source>
        <dbReference type="ARBA" id="ARBA00023773"/>
    </source>
</evidence>
<evidence type="ECO:0000256" key="28">
    <source>
        <dbReference type="SAM" id="SignalP"/>
    </source>
</evidence>
<keyword evidence="14" id="KW-0862">Zinc</keyword>
<dbReference type="SUPFAM" id="SSF52091">
    <property type="entry name" value="SpoIIaa-like"/>
    <property type="match status" value="1"/>
</dbReference>
<dbReference type="InterPro" id="IPR000742">
    <property type="entry name" value="EGF"/>
</dbReference>
<comment type="subcellular location">
    <subcellularLocation>
        <location evidence="1">Membrane</location>
        <topology evidence="1">Multi-pass membrane protein</topology>
    </subcellularLocation>
    <subcellularLocation>
        <location evidence="2">Secreted</location>
        <location evidence="2">Extracellular space</location>
        <location evidence="2">Extracellular matrix</location>
    </subcellularLocation>
</comment>
<dbReference type="PROSITE" id="PS51019">
    <property type="entry name" value="REELIN"/>
    <property type="match status" value="1"/>
</dbReference>
<accession>A0A836AGM9</accession>
<dbReference type="PANTHER" id="PTHR11841">
    <property type="entry name" value="REELIN"/>
    <property type="match status" value="1"/>
</dbReference>
<feature type="domain" description="EGF-like" evidence="29">
    <location>
        <begin position="2128"/>
        <end position="2160"/>
    </location>
</feature>
<dbReference type="PROSITE" id="PS00022">
    <property type="entry name" value="EGF_1"/>
    <property type="match status" value="6"/>
</dbReference>
<evidence type="ECO:0000256" key="19">
    <source>
        <dbReference type="ARBA" id="ARBA00023157"/>
    </source>
</evidence>
<keyword evidence="8 27" id="KW-0812">Transmembrane</keyword>
<feature type="transmembrane region" description="Helical" evidence="27">
    <location>
        <begin position="3905"/>
        <end position="3925"/>
    </location>
</feature>
<dbReference type="FunFam" id="2.60.120.260:FF:000030">
    <property type="entry name" value="Reelin"/>
    <property type="match status" value="1"/>
</dbReference>
<gene>
    <name evidence="32" type="ORF">JEQ12_015462</name>
</gene>
<sequence>MERSSWAPRTFLLALLLGATLRARAAVGYYPRFSPFFFLCTHHGELEGDGEQGEVLISLHIAGHPTYYVPGQEYHVTISTSTFFDGLLVTGLYTSTSVQASQSIGGSNAFGFGIMSDHQFGNQFMCSVVASHVSHLPTTNLSFVWIAPPAGTGCVNFMATATHRGQIIFKDALAQQLCEQGAPTEATVHPHLAEIHSNSIILRDDFDSYHQKELNPNIWVECNNCETGEQCGAIMHGNAVTFCEPYGPRELITTGLNTTTASVLQFSIGSGSCRYSYSDPCIIVSYAKNNTADWIQLEKIRAPSNVSTIIHILYLPEDAKGENVQFQWKQENLQVGEVYEACWALDNILIINSAHRQVVLEDNLDPVDTGNWLFFPGATVKHSCQSDGNSIYFHGNEGSEFNFATTRDVDLSTEDIQEQWSEEFESQPTGWDIVGAVIGTECGTIESGLSMVFLKDGERKICTPYLDTTGYGNLRFYFVMGGICDPGASHENDVALYAKTEGRKEHITLDTLSYSSYKVPSLVSVVINPDLQTPATKFCLRQKNHQGHNRNVWAIDFFHVLPVLPSTMSHMIQFSINLGCGTQQPGNSISLEFSTNHGRSWSLLHTECLPEICAGPHLPHSTIYSSENYSGWNRITIPLPNAALTRDTRIRWRQTGPILGNMWAIDNVYIGPSCLKFCSGRGQCTRHGCKCDPGFSGPACEMASQTFPMFISESFGSSRLSSYHNFYSIRGAEVSFGCGVLASGKALVFNKDGRRQLITSFLDSSQSRFLQFTLRLGSKSVLSTCKAPDQPGEGVLLHYSYDNGITWKLLEHYSYLNYHEPRIISVELPDDARQFGIQFRWWQPYHSSQGEDVWAIDEIIMTSVLFNSISLDFSNLVEVTQSLGFYLGNVQPYCGHDWTLCFTGDSKLASSMRYVETQSMQIGASYMIQFSLVMGCGQKYTPHMDNQVKLEYSTNHGLTWHLVQEECLPSMPSCQEFTSASIYHASEFTQWRRVIVLLPQKTWSSATRFRWSQSYYTAQDEWALDSIYIGQQCPNMCSGHGSCNRGMCRCDQGYQGTECHPEAALPSTIMSDFENPSAWESDWQEVIGGQIVKPEEGCGVVSSGSSLYFSKAGKRQLVSWDLDTSWVDFVQFYIQIGGESSACNKPDSREEGVLLQYSNNGGIQWHLLAEMYFSDFSKPRFVYLELPAAAKTPCTRFRWWQPVFSGEDYDQWAVDDIIILSEKQKQIIPVVNPTLPQNFYEKPAFDYPMNQMSVWLMLANEGMVKNETFCSATPSAMVFGKSDGDRFAVTRDLTLKPGYVLQFKLNIGCANQFSSAAPVLLQYSHDAGMSWFLVKEGCYPASAGKGCEGNSRELSEPTMYHTGDFEEWTRITIVIPRSLASSKTRFRWIQESSSQKNVPPFGLDGVYISEPCPSYCSGHGDCVSGVCFCDLGYTAAQGTCVSIVPNHSEMFDRFEGKLSPLWYKITGGQVGTGCGTLNDGKSLYFSGPGKREARTVPLDTRNIRLVQFYIQIGSKTSGITCIKPRARNEGLVVQYSNDNGILWHLLRELDFMSFLEPQIISIDLPREAKTPATAFRWWQPQHGKHSAQWALDDVLIGMNDSSQTGFQDKFDGSLDLQANWYRIQGGQVDIDCLSMDTALIFAENIGKPRYAETWDFHVSASTFLQFEMSMGCSKPFSDSHSVQLQYSLNNGRDWHLVTEECVPPTIGCLHYTESSIYTSERFQNWKRITVYLPLSTISPRTRFRWIQANYTVGADSWAIDNVVLASGCPWMCSGRGICDAGRCVCDRGFGGAYCVPVIPLPSILKDDFNGNLHPDLWPEVYGAERGNLNGETIKSGTSLIFKGEGLRMLISRDLDCTNTMYVQFSLRFIAKSTPERSHSILLQFSINGGITWHLMDEFYFPQTTNILFINVPLPYTAQTNATRFRLWQPYNNGKKEEIWIVDDFIIDGNNLNNPVMLLDTFDFGPREDNWFFYPGGNIGLYCPYSSKGAPEEDSAMVFVSNEVGEHSITTRDLNVNENTIIQFEINVGCSTDSSSADPVRLEFSRDFGATWHLLLPLCYHSSGHVSSLCSTEHHPSSTYYAGTTQGWRREVVHFGKLHLCGSVRFRWYQGFYSAGSQPVTWAIDNVYIGPQCEEMCNGHGSCINGTKCICDPGYSGPTCKISTKNPDFLKDDFEGQLESDRFLLMSGGKPSRKCGILSSGNNLFFNEDGLRMLMTRDLDLSHARFVQFFMRLGCGKGVPDPRSQPVLLQYSLNGGLSWSLLQEFLFSNSSNVGRYIALEIPLKARSASTRLRWWQPSENGHFYSPWVIDQILIGGNISGNTVLEDDFTTLDSRKWLLHPGGTKMPVCGSTGDALVFIEKASTRYVVTTDIAVNEDSFLQIDFAASCSVTDSCYAIELEYSIDLGLSWHPLIRDCLPTNVECSRYHLQRILVSDTFNKWTRITVPLPPYTRSQATRFRWHQPAPFDKQQTWAIDNVYIGDGCIDMCSGHGRCIQGNCVCDEQWGGLYCDEPETSLPTQLKDNFNRAPSNQNWLTVNGGKLSTVCGAVASGMALHFSGGCSRLLVTVDLNLTNAEFIQFYFMYGCLITPNNRNQGVLLEYSVNGGITWNLLMEIFYDQYSKPGFVNILLPPDAKEIATRFRWWQPRHDGLDQNDWAIDNVLISGSADQRTVMLDTFSSAPVPQHERSPADAGPVGRIAFDMFMEDKTAVNEHWLFHDDCTVERFCDSPDGVMICGSHDGREVYAVTHDLTPTEGWIMQFKISVGCKVSEKVTQNQIHVQYSTDFGVSWNYLVPQCLPADAKCSGSVSQPSVFFPTKGWKRITYPLPESLVGNPVRFRFYQKHSDMQWAIDNFYLGPECLDNCRGHGDCLKEQCICDPGYSGPNCYLTHTLKTFLKERFDSEEIKPDLWMSLEGGSTCTECGILAEDTALYFGGSTVRQAITQDLDLRGAKFLQYWGRIGSENNMTSCHRPICRKEGVLLDYSTDGGITWTLLHEMDYQKYISVRHDYILLPEEALTNTTRLRWWQPFVISNGLVVSGVERAQWALDNILIGGAEINPSQLVDTFDDEGTSHEENWSFYPNAVRTAGFCGNPSFHLYWPNKKKDKTHNALSSRELIIQPGYMMQFKIVVGCEATSCGDLHSVMLEYTKDARSDSWQLVQSQCLPSSSNSIGCSPFQFHEATIYNAVNSSSWKRITIQLPDHVSSSATQFRWIQKGEETEKQSWAIDHVYIGEACPKLCSGHGYCTTGAVCICDESFQGDDCSIFSHDLPSYIKDNFESARVTEANWETIQGGVIGSGCGQLAPYAHGDSLYFNGCQIRQAATKPLDLTRASKIMFVLQIGSTSQTDSCNSDLSGPHTVDKAVLLQYSVNNGITWHVIAQHQPKDFTQAQRVSYNVPLEARMKGVLLRWWQPRHNGTVRIVPDEKPPQDHFGFHSSTTANYSSSQQVILQGPEYNLMYLRKLQSLGLVLWVFKDEKVIRKLTRTLPERDGRKQPSSTMDHAEENEILGATHRYYVERPIFSHPVLQERLHKKDKVSDSIGDKLKQAFTCTPKKIRNIIYMFLPITKWLPAYKFKEYVLGDLVSGISTGVLQLPQGLAFAMLAAVPPVFGLYSSFYPVIMYCFFGTSRHVSIGPFAVISLMIGGVAVRLVPDDIVIPGGVNATNGTEARDALRVKVAMSVTLLSGIIQFCLGVCRFGFVAIYLTEPLVRGFTTAAAVHVFTSMLKYLFGVKTKRYSGIFSVVYSTVAVLQNVKNLNVYSLGVGLMVFGLLLGGKEFNERFKEKLPAPIPLEFFAVVMGTGISAGFNLHESYNVDVVGTLPLGLLPPANPDTSLFHLVYVDAIAIAIVGFSVTISMAKTLANKHGYQVDGNQELIALGLCNSIGSLFQTFSISCSLSRSLVQEGTGGKTQLAGCLASLMILLVILATGFLFESLPQTIWLTTFVSSLFLGLDYGLITAVIIALLTVIYRTQSPSYKVLGQLPDTDVYIDIDAYEEVKEIPGIKIFQINAPIYYANSDLYSNALKRKTGVNPAFIMGARRKAVRKYAKEVGNANMASVTVVKVDAEVDGEDGTKPEEDENEIKYPPIVIKSTLPEELQRFMPPGDNIHTIILDFTQVNFIDSVGVKTLAGIVKEYGDVGIYVYLAGCSAQVVNDLTRNRFFENPALLELLFHSIHDAVLGSQAREALAEQEGSALPPQEDSEPNATPEA</sequence>
<dbReference type="SUPFAM" id="SSF50939">
    <property type="entry name" value="Sialidases"/>
    <property type="match status" value="4"/>
</dbReference>
<dbReference type="FunFam" id="2.60.120.260:FF:000056">
    <property type="entry name" value="reelin"/>
    <property type="match status" value="1"/>
</dbReference>
<dbReference type="SMART" id="SM00181">
    <property type="entry name" value="EGF"/>
    <property type="match status" value="8"/>
</dbReference>
<evidence type="ECO:0000256" key="27">
    <source>
        <dbReference type="SAM" id="Phobius"/>
    </source>
</evidence>
<evidence type="ECO:0000256" key="5">
    <source>
        <dbReference type="ARBA" id="ARBA00022530"/>
    </source>
</evidence>
<feature type="transmembrane region" description="Helical" evidence="27">
    <location>
        <begin position="3828"/>
        <end position="3851"/>
    </location>
</feature>
<evidence type="ECO:0000256" key="26">
    <source>
        <dbReference type="SAM" id="MobiDB-lite"/>
    </source>
</evidence>
<keyword evidence="17 27" id="KW-1133">Transmembrane helix</keyword>
<dbReference type="CDD" id="cd10037">
    <property type="entry name" value="Reelin_repeat_1_subrepeat_1"/>
    <property type="match status" value="1"/>
</dbReference>
<feature type="domain" description="Reelin" evidence="31">
    <location>
        <begin position="25"/>
        <end position="190"/>
    </location>
</feature>
<reference evidence="32 33" key="1">
    <citation type="submission" date="2020-12" db="EMBL/GenBank/DDBJ databases">
        <title>De novo assembly of Tibetan sheep genome.</title>
        <authorList>
            <person name="Li X."/>
        </authorList>
    </citation>
    <scope>NUCLEOTIDE SEQUENCE [LARGE SCALE GENOMIC DNA]</scope>
    <source>
        <tissue evidence="32">Heart</tissue>
    </source>
</reference>
<dbReference type="FunFam" id="2.60.120.260:FF:000042">
    <property type="entry name" value="Reelin"/>
    <property type="match status" value="1"/>
</dbReference>
<evidence type="ECO:0000256" key="3">
    <source>
        <dbReference type="ARBA" id="ARBA00022473"/>
    </source>
</evidence>
<dbReference type="FunFam" id="2.60.120.260:FF:000039">
    <property type="entry name" value="Reelin"/>
    <property type="match status" value="1"/>
</dbReference>
<evidence type="ECO:0000256" key="4">
    <source>
        <dbReference type="ARBA" id="ARBA00022525"/>
    </source>
</evidence>
<keyword evidence="18 27" id="KW-0472">Membrane</keyword>
<feature type="domain" description="EGF-like" evidence="29">
    <location>
        <begin position="3227"/>
        <end position="3259"/>
    </location>
</feature>
<evidence type="ECO:0000256" key="20">
    <source>
        <dbReference type="ARBA" id="ARBA00023180"/>
    </source>
</evidence>
<dbReference type="FunFam" id="2.60.40.4060:FF:000001">
    <property type="entry name" value="Reelin"/>
    <property type="match status" value="1"/>
</dbReference>
<feature type="disulfide bond" evidence="25">
    <location>
        <begin position="2150"/>
        <end position="2159"/>
    </location>
</feature>
<dbReference type="GO" id="GO:0008236">
    <property type="term" value="F:serine-type peptidase activity"/>
    <property type="evidence" value="ECO:0007669"/>
    <property type="project" value="UniProtKB-KW"/>
</dbReference>
<dbReference type="CDD" id="cd08544">
    <property type="entry name" value="Reeler"/>
    <property type="match status" value="1"/>
</dbReference>
<dbReference type="FunFam" id="2.60.120.260:FF:000053">
    <property type="entry name" value="Reelin"/>
    <property type="match status" value="1"/>
</dbReference>
<dbReference type="InterPro" id="IPR041161">
    <property type="entry name" value="EGF_Tenascin"/>
</dbReference>
<dbReference type="Pfam" id="PF00916">
    <property type="entry name" value="Sulfate_transp"/>
    <property type="match status" value="1"/>
</dbReference>
<feature type="transmembrane region" description="Helical" evidence="27">
    <location>
        <begin position="3671"/>
        <end position="3696"/>
    </location>
</feature>
<dbReference type="GO" id="GO:0006508">
    <property type="term" value="P:proteolysis"/>
    <property type="evidence" value="ECO:0007669"/>
    <property type="project" value="UniProtKB-KW"/>
</dbReference>
<evidence type="ECO:0000313" key="33">
    <source>
        <dbReference type="Proteomes" id="UP000664991"/>
    </source>
</evidence>
<dbReference type="CDD" id="cd10048">
    <property type="entry name" value="Reelin_repeat_4_subrepeat_2"/>
    <property type="match status" value="1"/>
</dbReference>
<evidence type="ECO:0000256" key="8">
    <source>
        <dbReference type="ARBA" id="ARBA00022692"/>
    </source>
</evidence>
<feature type="signal peptide" evidence="28">
    <location>
        <begin position="1"/>
        <end position="25"/>
    </location>
</feature>
<dbReference type="FunFam" id="2.60.120.260:FF:000055">
    <property type="entry name" value="Reelin"/>
    <property type="match status" value="1"/>
</dbReference>
<feature type="domain" description="STAS" evidence="30">
    <location>
        <begin position="3986"/>
        <end position="4174"/>
    </location>
</feature>
<dbReference type="InterPro" id="IPR036513">
    <property type="entry name" value="STAS_dom_sf"/>
</dbReference>
<dbReference type="Pfam" id="PF23106">
    <property type="entry name" value="EGF_Teneurin"/>
    <property type="match status" value="1"/>
</dbReference>
<name>A0A836AGM9_SHEEP</name>
<dbReference type="InterPro" id="IPR018045">
    <property type="entry name" value="S04_transporter_CS"/>
</dbReference>
<dbReference type="Pfam" id="PF21471">
    <property type="entry name" value="Reelin_subrepeat-B"/>
    <property type="match status" value="18"/>
</dbReference>
<dbReference type="GO" id="GO:0001764">
    <property type="term" value="P:neuron migration"/>
    <property type="evidence" value="ECO:0007669"/>
    <property type="project" value="InterPro"/>
</dbReference>
<evidence type="ECO:0000313" key="32">
    <source>
        <dbReference type="EMBL" id="KAG5210268.1"/>
    </source>
</evidence>
<keyword evidence="5" id="KW-0272">Extracellular matrix</keyword>
<proteinExistence type="inferred from homology"/>
<evidence type="ECO:0000256" key="2">
    <source>
        <dbReference type="ARBA" id="ARBA00004498"/>
    </source>
</evidence>
<evidence type="ECO:0000256" key="6">
    <source>
        <dbReference type="ARBA" id="ARBA00022536"/>
    </source>
</evidence>
<evidence type="ECO:0000256" key="9">
    <source>
        <dbReference type="ARBA" id="ARBA00022723"/>
    </source>
</evidence>
<evidence type="ECO:0000256" key="1">
    <source>
        <dbReference type="ARBA" id="ARBA00004141"/>
    </source>
</evidence>
<dbReference type="FunFam" id="2.60.120.260:FF:000057">
    <property type="entry name" value="Reelin"/>
    <property type="match status" value="1"/>
</dbReference>
<organism evidence="32 33">
    <name type="scientific">Ovis aries</name>
    <name type="common">Sheep</name>
    <dbReference type="NCBI Taxonomy" id="9940"/>
    <lineage>
        <taxon>Eukaryota</taxon>
        <taxon>Metazoa</taxon>
        <taxon>Chordata</taxon>
        <taxon>Craniata</taxon>
        <taxon>Vertebrata</taxon>
        <taxon>Euteleostomi</taxon>
        <taxon>Mammalia</taxon>
        <taxon>Eutheria</taxon>
        <taxon>Laurasiatheria</taxon>
        <taxon>Artiodactyla</taxon>
        <taxon>Ruminantia</taxon>
        <taxon>Pecora</taxon>
        <taxon>Bovidae</taxon>
        <taxon>Caprinae</taxon>
        <taxon>Ovis</taxon>
    </lineage>
</organism>
<dbReference type="PROSITE" id="PS50026">
    <property type="entry name" value="EGF_3"/>
    <property type="match status" value="2"/>
</dbReference>
<dbReference type="FunFam" id="2.60.120.260:FF:000045">
    <property type="entry name" value="Reelin"/>
    <property type="match status" value="1"/>
</dbReference>
<evidence type="ECO:0000256" key="23">
    <source>
        <dbReference type="ARBA" id="ARBA00044961"/>
    </source>
</evidence>
<evidence type="ECO:0000259" key="29">
    <source>
        <dbReference type="PROSITE" id="PS50026"/>
    </source>
</evidence>
<dbReference type="GO" id="GO:0007417">
    <property type="term" value="P:central nervous system development"/>
    <property type="evidence" value="ECO:0007669"/>
    <property type="project" value="InterPro"/>
</dbReference>
<evidence type="ECO:0000256" key="17">
    <source>
        <dbReference type="ARBA" id="ARBA00022989"/>
    </source>
</evidence>
<dbReference type="FunFam" id="2.60.120.260:FF:000052">
    <property type="entry name" value="Reelin"/>
    <property type="match status" value="1"/>
</dbReference>
<dbReference type="GO" id="GO:0016020">
    <property type="term" value="C:membrane"/>
    <property type="evidence" value="ECO:0007669"/>
    <property type="project" value="UniProtKB-SubCell"/>
</dbReference>
<dbReference type="CDD" id="cd10052">
    <property type="entry name" value="Reelin_repeat_8_subrepeat_2"/>
    <property type="match status" value="1"/>
</dbReference>
<evidence type="ECO:0000256" key="24">
    <source>
        <dbReference type="ARBA" id="ARBA00046064"/>
    </source>
</evidence>
<comment type="similarity">
    <text evidence="21">Belongs to the reelin family.</text>
</comment>
<feature type="transmembrane region" description="Helical" evidence="27">
    <location>
        <begin position="3783"/>
        <end position="3802"/>
    </location>
</feature>
<dbReference type="CDD" id="cd10042">
    <property type="entry name" value="Reelin_repeat_6_subrepeat_1"/>
    <property type="match status" value="1"/>
</dbReference>
<evidence type="ECO:0000256" key="7">
    <source>
        <dbReference type="ARBA" id="ARBA00022670"/>
    </source>
</evidence>
<dbReference type="GO" id="GO:0046872">
    <property type="term" value="F:metal ion binding"/>
    <property type="evidence" value="ECO:0007669"/>
    <property type="project" value="UniProtKB-KW"/>
</dbReference>
<comment type="subunit">
    <text evidence="23">Oligomer of disulfide-linked homodimers.</text>
</comment>
<dbReference type="InterPro" id="IPR034968">
    <property type="entry name" value="Reelin"/>
</dbReference>
<comment type="caution">
    <text evidence="25">Lacks conserved residue(s) required for the propagation of feature annotation.</text>
</comment>
<protein>
    <recommendedName>
        <fullName evidence="22">Reelin</fullName>
    </recommendedName>
</protein>
<dbReference type="FunFam" id="2.60.120.260:FF:000044">
    <property type="entry name" value="Reelin"/>
    <property type="match status" value="1"/>
</dbReference>
<dbReference type="GO" id="GO:0005615">
    <property type="term" value="C:extracellular space"/>
    <property type="evidence" value="ECO:0007669"/>
    <property type="project" value="TreeGrafter"/>
</dbReference>
<keyword evidence="16" id="KW-0130">Cell adhesion</keyword>
<evidence type="ECO:0000256" key="22">
    <source>
        <dbReference type="ARBA" id="ARBA00023900"/>
    </source>
</evidence>
<evidence type="ECO:0000259" key="31">
    <source>
        <dbReference type="PROSITE" id="PS51019"/>
    </source>
</evidence>
<dbReference type="Pfam" id="PF07974">
    <property type="entry name" value="EGF_2"/>
    <property type="match status" value="1"/>
</dbReference>
<dbReference type="CDD" id="cd10044">
    <property type="entry name" value="Reelin_repeat_8_subrepeat_1"/>
    <property type="match status" value="1"/>
</dbReference>
<dbReference type="CDD" id="cd07042">
    <property type="entry name" value="STAS_SulP_like_sulfate_transporter"/>
    <property type="match status" value="1"/>
</dbReference>
<keyword evidence="15" id="KW-0106">Calcium</keyword>
<dbReference type="FunFam" id="2.60.120.260:FF:000047">
    <property type="entry name" value="Reelin"/>
    <property type="match status" value="1"/>
</dbReference>
<dbReference type="FunFam" id="2.60.120.260:FF:000028">
    <property type="entry name" value="Reelin"/>
    <property type="match status" value="1"/>
</dbReference>
<keyword evidence="10 28" id="KW-0732">Signal</keyword>
<keyword evidence="20" id="KW-0325">Glycoprotein</keyword>
<dbReference type="FunFam" id="2.60.120.260:FF:000036">
    <property type="entry name" value="Reelin"/>
    <property type="match status" value="1"/>
</dbReference>
<dbReference type="Gene3D" id="2.60.120.260">
    <property type="entry name" value="Galactose-binding domain-like"/>
    <property type="match status" value="19"/>
</dbReference>
<dbReference type="CDD" id="cd10049">
    <property type="entry name" value="Reelin_repeat_5_subrepeat_2"/>
    <property type="match status" value="1"/>
</dbReference>
<dbReference type="GO" id="GO:0008271">
    <property type="term" value="F:secondary active sulfate transmembrane transporter activity"/>
    <property type="evidence" value="ECO:0007669"/>
    <property type="project" value="InterPro"/>
</dbReference>
<dbReference type="CDD" id="cd10036">
    <property type="entry name" value="Reelin_subrepeat_Nt"/>
    <property type="match status" value="1"/>
</dbReference>
<dbReference type="GO" id="GO:0043005">
    <property type="term" value="C:neuron projection"/>
    <property type="evidence" value="ECO:0007669"/>
    <property type="project" value="TreeGrafter"/>
</dbReference>
<dbReference type="CDD" id="cd10047">
    <property type="entry name" value="Reelin_repeat_3_subrepeat_2"/>
    <property type="match status" value="1"/>
</dbReference>
<dbReference type="FunFam" id="2.60.120.260:FF:000041">
    <property type="entry name" value="Reelin"/>
    <property type="match status" value="1"/>
</dbReference>
<dbReference type="CDD" id="cd10051">
    <property type="entry name" value="Reelin_repeat_7_subrepeat_2"/>
    <property type="match status" value="1"/>
</dbReference>
<dbReference type="EMBL" id="JAEMGP010000004">
    <property type="protein sequence ID" value="KAG5210268.1"/>
    <property type="molecule type" value="Genomic_DNA"/>
</dbReference>
<dbReference type="Pfam" id="PF18720">
    <property type="entry name" value="EGF_Tenascin"/>
    <property type="match status" value="1"/>
</dbReference>
<dbReference type="PROSITE" id="PS01186">
    <property type="entry name" value="EGF_2"/>
    <property type="match status" value="4"/>
</dbReference>
<evidence type="ECO:0000256" key="25">
    <source>
        <dbReference type="PROSITE-ProRule" id="PRU00076"/>
    </source>
</evidence>
<evidence type="ECO:0000256" key="14">
    <source>
        <dbReference type="ARBA" id="ARBA00022833"/>
    </source>
</evidence>
<evidence type="ECO:0000256" key="15">
    <source>
        <dbReference type="ARBA" id="ARBA00022837"/>
    </source>
</evidence>
<dbReference type="InterPro" id="IPR002645">
    <property type="entry name" value="STAS_dom"/>
</dbReference>
<evidence type="ECO:0000256" key="10">
    <source>
        <dbReference type="ARBA" id="ARBA00022729"/>
    </source>
</evidence>
<feature type="transmembrane region" description="Helical" evidence="27">
    <location>
        <begin position="3753"/>
        <end position="3771"/>
    </location>
</feature>
<keyword evidence="9" id="KW-0479">Metal-binding</keyword>
<evidence type="ECO:0000256" key="12">
    <source>
        <dbReference type="ARBA" id="ARBA00022801"/>
    </source>
</evidence>
<dbReference type="FunFam" id="2.60.120.260:FF:000003">
    <property type="entry name" value="Reelin"/>
    <property type="match status" value="4"/>
</dbReference>
<dbReference type="CDD" id="cd10046">
    <property type="entry name" value="Reelin_repeat_2_subrepeat_2"/>
    <property type="match status" value="1"/>
</dbReference>
<feature type="disulfide bond" evidence="25">
    <location>
        <begin position="3231"/>
        <end position="3241"/>
    </location>
</feature>
<evidence type="ECO:0000256" key="18">
    <source>
        <dbReference type="ARBA" id="ARBA00023136"/>
    </source>
</evidence>
<evidence type="ECO:0000256" key="13">
    <source>
        <dbReference type="ARBA" id="ARBA00022825"/>
    </source>
</evidence>
<feature type="disulfide bond" evidence="25">
    <location>
        <begin position="2132"/>
        <end position="2142"/>
    </location>
</feature>
<keyword evidence="3" id="KW-0217">Developmental protein</keyword>
<dbReference type="CDD" id="cd10039">
    <property type="entry name" value="Reelin_repeat_3_subrepeat_1"/>
    <property type="match status" value="1"/>
</dbReference>
<dbReference type="CDD" id="cd10043">
    <property type="entry name" value="Reelin_repeat_7_subrepeat_1"/>
    <property type="match status" value="1"/>
</dbReference>
<evidence type="ECO:0000256" key="16">
    <source>
        <dbReference type="ARBA" id="ARBA00022889"/>
    </source>
</evidence>
<dbReference type="Pfam" id="PF01740">
    <property type="entry name" value="STAS"/>
    <property type="match status" value="1"/>
</dbReference>
<keyword evidence="7" id="KW-0645">Protease</keyword>
<comment type="function">
    <text evidence="24">Extracellular matrix serine protease secreted by pioneer neurons that plays a role in layering of neurons in the cerebral cortex and cerebellum by coordinating cell positioning during neurodevelopment. Regulates microtubule function in neurons and neuronal migration. Binding to the extracellular domains of lipoprotein receptors VLDLR and LRP8/APOER2 induces tyrosine phosphorylation of DAB1 and modulation of TAU phosphorylation. Affects migration of sympathetic preganglionic neurons in the spinal cord, where it seems to act as a barrier to neuronal migration. Enzymatic activity is important for the modulation of cell adhesion.</text>
</comment>
<keyword evidence="6 25" id="KW-0245">EGF-like domain</keyword>
<dbReference type="CDD" id="cd10038">
    <property type="entry name" value="Reelin_repeat_2_subrepeat_1"/>
    <property type="match status" value="1"/>
</dbReference>
<dbReference type="CDD" id="cd10050">
    <property type="entry name" value="Reelin_repeat_6_subrepeat_2"/>
    <property type="match status" value="1"/>
</dbReference>
<comment type="caution">
    <text evidence="32">The sequence shown here is derived from an EMBL/GenBank/DDBJ whole genome shotgun (WGS) entry which is preliminary data.</text>
</comment>
<dbReference type="InterPro" id="IPR011547">
    <property type="entry name" value="SLC26A/SulP_dom"/>
</dbReference>
<dbReference type="InterPro" id="IPR036278">
    <property type="entry name" value="Sialidase_sf"/>
</dbReference>
<keyword evidence="12" id="KW-0378">Hydrolase</keyword>
<dbReference type="Gene3D" id="3.30.750.24">
    <property type="entry name" value="STAS domain"/>
    <property type="match status" value="1"/>
</dbReference>
<dbReference type="GO" id="GO:0070325">
    <property type="term" value="F:lipoprotein particle receptor binding"/>
    <property type="evidence" value="ECO:0007669"/>
    <property type="project" value="InterPro"/>
</dbReference>
<keyword evidence="19 25" id="KW-1015">Disulfide bond</keyword>
<keyword evidence="13" id="KW-0720">Serine protease</keyword>
<dbReference type="InterPro" id="IPR049419">
    <property type="entry name" value="Reelin_subrepeat-B"/>
</dbReference>
<dbReference type="CDD" id="cd10045">
    <property type="entry name" value="Reelin_repeat_1_subrepeat_2"/>
    <property type="match status" value="1"/>
</dbReference>
<evidence type="ECO:0000259" key="30">
    <source>
        <dbReference type="PROSITE" id="PS50801"/>
    </source>
</evidence>
<dbReference type="PROSITE" id="PS50801">
    <property type="entry name" value="STAS"/>
    <property type="match status" value="1"/>
</dbReference>
<dbReference type="FunFam" id="2.60.120.260:FF:000040">
    <property type="entry name" value="Reelin"/>
    <property type="match status" value="1"/>
</dbReference>
<dbReference type="Gene3D" id="2.60.40.4060">
    <property type="entry name" value="Reeler domain"/>
    <property type="match status" value="1"/>
</dbReference>
<feature type="transmembrane region" description="Helical" evidence="27">
    <location>
        <begin position="3592"/>
        <end position="3619"/>
    </location>
</feature>
<keyword evidence="11" id="KW-0677">Repeat</keyword>
<feature type="disulfide bond" evidence="25">
    <location>
        <begin position="3249"/>
        <end position="3258"/>
    </location>
</feature>
<feature type="transmembrane region" description="Helical" evidence="27">
    <location>
        <begin position="3702"/>
        <end position="3723"/>
    </location>
</feature>
<dbReference type="Pfam" id="PF02014">
    <property type="entry name" value="Reeler"/>
    <property type="match status" value="1"/>
</dbReference>
<feature type="transmembrane region" description="Helical" evidence="27">
    <location>
        <begin position="3937"/>
        <end position="3962"/>
    </location>
</feature>
<dbReference type="PROSITE" id="PS01130">
    <property type="entry name" value="SLC26A"/>
    <property type="match status" value="1"/>
</dbReference>
<dbReference type="InterPro" id="IPR013111">
    <property type="entry name" value="EGF_extracell"/>
</dbReference>
<feature type="region of interest" description="Disordered" evidence="26">
    <location>
        <begin position="4178"/>
        <end position="4202"/>
    </location>
</feature>